<protein>
    <submittedName>
        <fullName evidence="1">Uncharacterized protein</fullName>
    </submittedName>
</protein>
<proteinExistence type="predicted"/>
<evidence type="ECO:0000313" key="1">
    <source>
        <dbReference type="EMBL" id="MEQ2231619.1"/>
    </source>
</evidence>
<reference evidence="1 2" key="1">
    <citation type="submission" date="2021-06" db="EMBL/GenBank/DDBJ databases">
        <authorList>
            <person name="Palmer J.M."/>
        </authorList>
    </citation>
    <scope>NUCLEOTIDE SEQUENCE [LARGE SCALE GENOMIC DNA]</scope>
    <source>
        <strain evidence="2">if_2019</strain>
        <tissue evidence="1">Muscle</tissue>
    </source>
</reference>
<accession>A0ABV0TFF0</accession>
<name>A0ABV0TFF0_9TELE</name>
<comment type="caution">
    <text evidence="1">The sequence shown here is derived from an EMBL/GenBank/DDBJ whole genome shotgun (WGS) entry which is preliminary data.</text>
</comment>
<dbReference type="EMBL" id="JAHRIQ010034863">
    <property type="protein sequence ID" value="MEQ2231619.1"/>
    <property type="molecule type" value="Genomic_DNA"/>
</dbReference>
<organism evidence="1 2">
    <name type="scientific">Ilyodon furcidens</name>
    <name type="common">goldbreast splitfin</name>
    <dbReference type="NCBI Taxonomy" id="33524"/>
    <lineage>
        <taxon>Eukaryota</taxon>
        <taxon>Metazoa</taxon>
        <taxon>Chordata</taxon>
        <taxon>Craniata</taxon>
        <taxon>Vertebrata</taxon>
        <taxon>Euteleostomi</taxon>
        <taxon>Actinopterygii</taxon>
        <taxon>Neopterygii</taxon>
        <taxon>Teleostei</taxon>
        <taxon>Neoteleostei</taxon>
        <taxon>Acanthomorphata</taxon>
        <taxon>Ovalentaria</taxon>
        <taxon>Atherinomorphae</taxon>
        <taxon>Cyprinodontiformes</taxon>
        <taxon>Goodeidae</taxon>
        <taxon>Ilyodon</taxon>
    </lineage>
</organism>
<dbReference type="Proteomes" id="UP001482620">
    <property type="component" value="Unassembled WGS sequence"/>
</dbReference>
<keyword evidence="2" id="KW-1185">Reference proteome</keyword>
<evidence type="ECO:0000313" key="2">
    <source>
        <dbReference type="Proteomes" id="UP001482620"/>
    </source>
</evidence>
<gene>
    <name evidence="1" type="ORF">ILYODFUR_002328</name>
</gene>
<sequence length="86" mass="9558">MRAAAVNRSDCKGQRDHSYTEFKSECIKFLDNSPDVLPGEVIYKLQGFLYSPSDPPIPSWWHPSPAVTAVHAGHQSITGSTTLERE</sequence>